<evidence type="ECO:0000313" key="2">
    <source>
        <dbReference type="EMBL" id="GAS88842.1"/>
    </source>
</evidence>
<sequence length="219" mass="22435">MTTAHTDSCPVPLSVRITKSLLGYGVLAGPIYVTTVAVQAATRDGFDPVRYPASVLANGPLGWIQVANFLVSGAMTVAAGVGVRRALGDRRTRSAGVLIAGYGAGLIGGGLFRADPVPGFPPGTTDVVITWHGIAHLLCGAVGFACVVAAGFVLAAEFARRGDRGWARYSRLTGAAFAASFLAMIASSGAPAANVAFTAGVVLVWVWLAAVSVKMYRQA</sequence>
<accession>A0A100VZG5</accession>
<comment type="caution">
    <text evidence="2">The sequence shown here is derived from an EMBL/GenBank/DDBJ whole genome shotgun (WGS) entry which is preliminary data.</text>
</comment>
<evidence type="ECO:0000256" key="1">
    <source>
        <dbReference type="SAM" id="Phobius"/>
    </source>
</evidence>
<reference evidence="3" key="1">
    <citation type="journal article" date="2016" name="Genome Announc.">
        <title>Draft Genome Sequences of Five Rapidly Growing Mycobacterium Species, M. thermoresistibile, M. fortuitum subsp. acetamidolyticum, M. canariasense, M. brisbanense, and M. novocastrense.</title>
        <authorList>
            <person name="Katahira K."/>
            <person name="Ogura Y."/>
            <person name="Gotoh Y."/>
            <person name="Hayashi T."/>
        </authorList>
    </citation>
    <scope>NUCLEOTIDE SEQUENCE [LARGE SCALE GENOMIC DNA]</scope>
    <source>
        <strain evidence="3">JCM15654</strain>
    </source>
</reference>
<dbReference type="Proteomes" id="UP000069620">
    <property type="component" value="Unassembled WGS sequence"/>
</dbReference>
<feature type="transmembrane region" description="Helical" evidence="1">
    <location>
        <begin position="95"/>
        <end position="114"/>
    </location>
</feature>
<organism evidence="2 3">
    <name type="scientific">Mycolicibacterium brisbanense</name>
    <dbReference type="NCBI Taxonomy" id="146020"/>
    <lineage>
        <taxon>Bacteria</taxon>
        <taxon>Bacillati</taxon>
        <taxon>Actinomycetota</taxon>
        <taxon>Actinomycetes</taxon>
        <taxon>Mycobacteriales</taxon>
        <taxon>Mycobacteriaceae</taxon>
        <taxon>Mycolicibacterium</taxon>
    </lineage>
</organism>
<protein>
    <recommendedName>
        <fullName evidence="4">DUF998 domain-containing protein</fullName>
    </recommendedName>
</protein>
<gene>
    <name evidence="2" type="ORF">RMCB_2938</name>
</gene>
<feature type="transmembrane region" description="Helical" evidence="1">
    <location>
        <begin position="168"/>
        <end position="186"/>
    </location>
</feature>
<keyword evidence="1" id="KW-0472">Membrane</keyword>
<evidence type="ECO:0008006" key="4">
    <source>
        <dbReference type="Google" id="ProtNLM"/>
    </source>
</evidence>
<feature type="transmembrane region" description="Helical" evidence="1">
    <location>
        <begin position="62"/>
        <end position="83"/>
    </location>
</feature>
<reference evidence="3" key="2">
    <citation type="submission" date="2016-02" db="EMBL/GenBank/DDBJ databases">
        <title>Draft genome sequence of five rapidly growing Mycobacterium species.</title>
        <authorList>
            <person name="Katahira K."/>
            <person name="Gotou Y."/>
            <person name="Iida K."/>
            <person name="Ogura Y."/>
            <person name="Hayashi T."/>
        </authorList>
    </citation>
    <scope>NUCLEOTIDE SEQUENCE [LARGE SCALE GENOMIC DNA]</scope>
    <source>
        <strain evidence="3">JCM15654</strain>
    </source>
</reference>
<name>A0A100VZG5_9MYCO</name>
<dbReference type="Pfam" id="PF06197">
    <property type="entry name" value="DUF998"/>
    <property type="match status" value="1"/>
</dbReference>
<dbReference type="STRING" id="146020.RMCB_2938"/>
<keyword evidence="3" id="KW-1185">Reference proteome</keyword>
<keyword evidence="1" id="KW-0812">Transmembrane</keyword>
<feature type="transmembrane region" description="Helical" evidence="1">
    <location>
        <begin position="192"/>
        <end position="213"/>
    </location>
</feature>
<feature type="transmembrane region" description="Helical" evidence="1">
    <location>
        <begin position="21"/>
        <end position="42"/>
    </location>
</feature>
<dbReference type="RefSeq" id="WP_062829330.1">
    <property type="nucleotide sequence ID" value="NZ_BCSX01000024.1"/>
</dbReference>
<feature type="transmembrane region" description="Helical" evidence="1">
    <location>
        <begin position="134"/>
        <end position="156"/>
    </location>
</feature>
<proteinExistence type="predicted"/>
<dbReference type="OrthoDB" id="8159487at2"/>
<evidence type="ECO:0000313" key="3">
    <source>
        <dbReference type="Proteomes" id="UP000069620"/>
    </source>
</evidence>
<dbReference type="AlphaFoldDB" id="A0A100VZG5"/>
<dbReference type="InterPro" id="IPR009339">
    <property type="entry name" value="DUF998"/>
</dbReference>
<keyword evidence="1" id="KW-1133">Transmembrane helix</keyword>
<dbReference type="EMBL" id="BCSX01000024">
    <property type="protein sequence ID" value="GAS88842.1"/>
    <property type="molecule type" value="Genomic_DNA"/>
</dbReference>